<dbReference type="GO" id="GO:0008915">
    <property type="term" value="F:lipid-A-disaccharide synthase activity"/>
    <property type="evidence" value="ECO:0007669"/>
    <property type="project" value="UniProtKB-UniRule"/>
</dbReference>
<dbReference type="EMBL" id="AGWK01000052">
    <property type="protein sequence ID" value="EHO66955.1"/>
    <property type="molecule type" value="Genomic_DNA"/>
</dbReference>
<dbReference type="GO" id="GO:0009245">
    <property type="term" value="P:lipid A biosynthetic process"/>
    <property type="evidence" value="ECO:0007669"/>
    <property type="project" value="UniProtKB-UniRule"/>
</dbReference>
<dbReference type="Proteomes" id="UP000016023">
    <property type="component" value="Unassembled WGS sequence"/>
</dbReference>
<dbReference type="InterPro" id="IPR003835">
    <property type="entry name" value="Glyco_trans_19"/>
</dbReference>
<evidence type="ECO:0000313" key="11">
    <source>
        <dbReference type="EMBL" id="EHO66955.1"/>
    </source>
</evidence>
<comment type="caution">
    <text evidence="11">The sequence shown here is derived from an EMBL/GenBank/DDBJ whole genome shotgun (WGS) entry which is preliminary data.</text>
</comment>
<evidence type="ECO:0000256" key="2">
    <source>
        <dbReference type="ARBA" id="ARBA00012687"/>
    </source>
</evidence>
<evidence type="ECO:0000256" key="1">
    <source>
        <dbReference type="ARBA" id="ARBA00002056"/>
    </source>
</evidence>
<gene>
    <name evidence="11" type="ORF">HMPREF9140_01900</name>
</gene>
<dbReference type="AlphaFoldDB" id="H1Q4R2"/>
<comment type="catalytic activity">
    <reaction evidence="9">
        <text>a lipid X + a UDP-2-N,3-O-bis[(3R)-3-hydroxyacyl]-alpha-D-glucosamine = a lipid A disaccharide + UDP + H(+)</text>
        <dbReference type="Rhea" id="RHEA:67828"/>
        <dbReference type="ChEBI" id="CHEBI:15378"/>
        <dbReference type="ChEBI" id="CHEBI:58223"/>
        <dbReference type="ChEBI" id="CHEBI:137748"/>
        <dbReference type="ChEBI" id="CHEBI:176338"/>
        <dbReference type="ChEBI" id="CHEBI:176343"/>
        <dbReference type="EC" id="2.4.1.182"/>
    </reaction>
</comment>
<dbReference type="Pfam" id="PF02684">
    <property type="entry name" value="LpxB"/>
    <property type="match status" value="1"/>
</dbReference>
<evidence type="ECO:0000256" key="7">
    <source>
        <dbReference type="ARBA" id="ARBA00022679"/>
    </source>
</evidence>
<keyword evidence="12" id="KW-1185">Reference proteome</keyword>
<keyword evidence="5" id="KW-0441">Lipid A biosynthesis</keyword>
<organism evidence="11 12">
    <name type="scientific">Prevotella micans F0438</name>
    <dbReference type="NCBI Taxonomy" id="883158"/>
    <lineage>
        <taxon>Bacteria</taxon>
        <taxon>Pseudomonadati</taxon>
        <taxon>Bacteroidota</taxon>
        <taxon>Bacteroidia</taxon>
        <taxon>Bacteroidales</taxon>
        <taxon>Prevotellaceae</taxon>
        <taxon>Prevotella</taxon>
    </lineage>
</organism>
<evidence type="ECO:0000256" key="9">
    <source>
        <dbReference type="ARBA" id="ARBA00048975"/>
    </source>
</evidence>
<evidence type="ECO:0000256" key="10">
    <source>
        <dbReference type="NCBIfam" id="TIGR00215"/>
    </source>
</evidence>
<dbReference type="STRING" id="883158.HMPREF9140_01900"/>
<dbReference type="PANTHER" id="PTHR30372">
    <property type="entry name" value="LIPID-A-DISACCHARIDE SYNTHASE"/>
    <property type="match status" value="1"/>
</dbReference>
<comment type="function">
    <text evidence="1">Condensation of UDP-2,3-diacylglucosamine and 2,3-diacylglucosamine-1-phosphate to form lipid A disaccharide, a precursor of lipid A, a phosphorylated glycolipid that anchors the lipopolysaccharide to the outer membrane of the cell.</text>
</comment>
<accession>H1Q4R2</accession>
<evidence type="ECO:0000256" key="8">
    <source>
        <dbReference type="ARBA" id="ARBA00023098"/>
    </source>
</evidence>
<dbReference type="NCBIfam" id="TIGR00215">
    <property type="entry name" value="lpxB"/>
    <property type="match status" value="1"/>
</dbReference>
<evidence type="ECO:0000256" key="5">
    <source>
        <dbReference type="ARBA" id="ARBA00022556"/>
    </source>
</evidence>
<dbReference type="EC" id="2.4.1.182" evidence="2 10"/>
<reference evidence="11 12" key="1">
    <citation type="submission" date="2011-12" db="EMBL/GenBank/DDBJ databases">
        <title>The Genome Sequence of Prevotella micans F0438.</title>
        <authorList>
            <consortium name="The Broad Institute Genome Sequencing Platform"/>
            <person name="Earl A."/>
            <person name="Ward D."/>
            <person name="Feldgarden M."/>
            <person name="Gevers D."/>
            <person name="Izard J."/>
            <person name="Baranova O.V."/>
            <person name="Blanton J.M."/>
            <person name="Wade W.G."/>
            <person name="Dewhirst F.E."/>
            <person name="Young S.K."/>
            <person name="Zeng Q."/>
            <person name="Gargeya S."/>
            <person name="Fitzgerald M."/>
            <person name="Haas B."/>
            <person name="Abouelleil A."/>
            <person name="Alvarado L."/>
            <person name="Arachchi H.M."/>
            <person name="Berlin A."/>
            <person name="Chapman S.B."/>
            <person name="Gearin G."/>
            <person name="Goldberg J."/>
            <person name="Griggs A."/>
            <person name="Gujja S."/>
            <person name="Hansen M."/>
            <person name="Heiman D."/>
            <person name="Howarth C."/>
            <person name="Larimer J."/>
            <person name="Lui A."/>
            <person name="MacDonald P.J.P."/>
            <person name="McCowen C."/>
            <person name="Montmayeur A."/>
            <person name="Murphy C."/>
            <person name="Neiman D."/>
            <person name="Pearson M."/>
            <person name="Priest M."/>
            <person name="Roberts A."/>
            <person name="Saif S."/>
            <person name="Shea T."/>
            <person name="Sisk P."/>
            <person name="Stolte C."/>
            <person name="Sykes S."/>
            <person name="Wortman J."/>
            <person name="Nusbaum C."/>
            <person name="Birren B."/>
        </authorList>
    </citation>
    <scope>NUCLEOTIDE SEQUENCE [LARGE SCALE GENOMIC DNA]</scope>
    <source>
        <strain evidence="11 12">F0438</strain>
    </source>
</reference>
<sequence length="384" mass="44387">MKYYLIAGEASGDLHASRLMRSLKSYDSEVEFRFFGGDLMAEVGGKPVRHYKELAYMGFVPVLLHLPTILRNMRMCKKDILAWKPDVIILVDYPGFNLKIARFVRKNYCIPVFYYISPKIWAWKEYRIRNIKRDVNELYSILPFEVPFFEQKHNYRIHYVGNPTVEEIETFRVRYVEQFVDFCERHELDNRPIIALLAGSRKQEIKDNLPAMIEAARHFEDYQIVVAGAPSVNKKFYDRFIAAAPVKIVSDETYQLLSNASVALVTSGTATLETALFNVPQVVCYATPVPMLVRFAFKHIIKVNYISLVNLIANREVVPELLADRFKISNIANELYKILPLQPGRAAMLESYRSIRSQLGDEIAPDNAARLIIHRLSEVQMHEE</sequence>
<evidence type="ECO:0000256" key="3">
    <source>
        <dbReference type="ARBA" id="ARBA00020902"/>
    </source>
</evidence>
<keyword evidence="6" id="KW-0328">Glycosyltransferase</keyword>
<dbReference type="GO" id="GO:0016020">
    <property type="term" value="C:membrane"/>
    <property type="evidence" value="ECO:0007669"/>
    <property type="project" value="GOC"/>
</dbReference>
<dbReference type="GO" id="GO:0005543">
    <property type="term" value="F:phospholipid binding"/>
    <property type="evidence" value="ECO:0007669"/>
    <property type="project" value="TreeGrafter"/>
</dbReference>
<dbReference type="SUPFAM" id="SSF53756">
    <property type="entry name" value="UDP-Glycosyltransferase/glycogen phosphorylase"/>
    <property type="match status" value="1"/>
</dbReference>
<evidence type="ECO:0000256" key="4">
    <source>
        <dbReference type="ARBA" id="ARBA00022516"/>
    </source>
</evidence>
<dbReference type="eggNOG" id="COG0763">
    <property type="taxonomic scope" value="Bacteria"/>
</dbReference>
<dbReference type="RefSeq" id="WP_006953491.1">
    <property type="nucleotide sequence ID" value="NZ_JH594523.1"/>
</dbReference>
<name>H1Q4R2_9BACT</name>
<keyword evidence="7" id="KW-0808">Transferase</keyword>
<dbReference type="Gene3D" id="3.40.50.2000">
    <property type="entry name" value="Glycogen Phosphorylase B"/>
    <property type="match status" value="2"/>
</dbReference>
<keyword evidence="8" id="KW-0443">Lipid metabolism</keyword>
<protein>
    <recommendedName>
        <fullName evidence="3 10">Lipid-A-disaccharide synthase</fullName>
        <ecNumber evidence="2 10">2.4.1.182</ecNumber>
    </recommendedName>
</protein>
<dbReference type="PANTHER" id="PTHR30372:SF4">
    <property type="entry name" value="LIPID-A-DISACCHARIDE SYNTHASE, MITOCHONDRIAL-RELATED"/>
    <property type="match status" value="1"/>
</dbReference>
<dbReference type="PATRIC" id="fig|883158.3.peg.1904"/>
<keyword evidence="4" id="KW-0444">Lipid biosynthesis</keyword>
<dbReference type="HOGENOM" id="CLU_036577_0_0_10"/>
<evidence type="ECO:0000313" key="12">
    <source>
        <dbReference type="Proteomes" id="UP000016023"/>
    </source>
</evidence>
<evidence type="ECO:0000256" key="6">
    <source>
        <dbReference type="ARBA" id="ARBA00022676"/>
    </source>
</evidence>
<proteinExistence type="predicted"/>